<evidence type="ECO:0008006" key="3">
    <source>
        <dbReference type="Google" id="ProtNLM"/>
    </source>
</evidence>
<gene>
    <name evidence="1" type="ORF">hbim_01921</name>
</gene>
<dbReference type="SUPFAM" id="SSF52540">
    <property type="entry name" value="P-loop containing nucleoside triphosphate hydrolases"/>
    <property type="match status" value="1"/>
</dbReference>
<name>A0AAI8TSF5_MYCME</name>
<dbReference type="Pfam" id="PF13238">
    <property type="entry name" value="AAA_18"/>
    <property type="match status" value="1"/>
</dbReference>
<protein>
    <recommendedName>
        <fullName evidence="3">Shikimate kinase</fullName>
    </recommendedName>
</protein>
<evidence type="ECO:0000313" key="1">
    <source>
        <dbReference type="EMBL" id="BDY27991.1"/>
    </source>
</evidence>
<reference evidence="1" key="1">
    <citation type="submission" date="2023-03" db="EMBL/GenBank/DDBJ databases">
        <title>Draft genome sequence of a Mycolicibacterium mageritense strain H4_3_1 isolated from a hybrid biological-inorganic system reactor.</title>
        <authorList>
            <person name="Feng X."/>
            <person name="Kazama D."/>
            <person name="Sato K."/>
            <person name="Kobayashi H."/>
        </authorList>
    </citation>
    <scope>NUCLEOTIDE SEQUENCE</scope>
    <source>
        <strain evidence="1">H4_3_1</strain>
    </source>
</reference>
<dbReference type="Gene3D" id="3.40.50.300">
    <property type="entry name" value="P-loop containing nucleotide triphosphate hydrolases"/>
    <property type="match status" value="1"/>
</dbReference>
<dbReference type="EMBL" id="AP027452">
    <property type="protein sequence ID" value="BDY27991.1"/>
    <property type="molecule type" value="Genomic_DNA"/>
</dbReference>
<dbReference type="AlphaFoldDB" id="A0AAI8TSF5"/>
<sequence>MTAILITGMSGVGKSTVLTELARRGHETVDTDYGDWIHMVGGEPLWREELIDNLLDRPRTGPLFVQGTVANQVRFYPRFDAVVLLTAPRDVIFHRLRTRTGNDFGKTADQLARISRDIEETEPLLRASATHELDTSGPLETVAAALVKIAEHAGR</sequence>
<dbReference type="InterPro" id="IPR027417">
    <property type="entry name" value="P-loop_NTPase"/>
</dbReference>
<accession>A0AAI8TSF5</accession>
<dbReference type="RefSeq" id="WP_229480349.1">
    <property type="nucleotide sequence ID" value="NZ_AP027452.1"/>
</dbReference>
<proteinExistence type="predicted"/>
<organism evidence="1 2">
    <name type="scientific">Mycolicibacterium mageritense</name>
    <name type="common">Mycobacterium mageritense</name>
    <dbReference type="NCBI Taxonomy" id="53462"/>
    <lineage>
        <taxon>Bacteria</taxon>
        <taxon>Bacillati</taxon>
        <taxon>Actinomycetota</taxon>
        <taxon>Actinomycetes</taxon>
        <taxon>Mycobacteriales</taxon>
        <taxon>Mycobacteriaceae</taxon>
        <taxon>Mycolicibacterium</taxon>
    </lineage>
</organism>
<dbReference type="Proteomes" id="UP001241092">
    <property type="component" value="Chromosome"/>
</dbReference>
<evidence type="ECO:0000313" key="2">
    <source>
        <dbReference type="Proteomes" id="UP001241092"/>
    </source>
</evidence>